<dbReference type="eggNOG" id="COG3935">
    <property type="taxonomic scope" value="Bacteria"/>
</dbReference>
<feature type="domain" description="Lin1244/Lin1753-like N-terminal" evidence="1">
    <location>
        <begin position="11"/>
        <end position="77"/>
    </location>
</feature>
<name>G9YK22_9FIRM</name>
<comment type="caution">
    <text evidence="2">The sequence shown here is derived from an EMBL/GenBank/DDBJ whole genome shotgun (WGS) entry which is preliminary data.</text>
</comment>
<reference evidence="2 3" key="1">
    <citation type="submission" date="2011-08" db="EMBL/GenBank/DDBJ databases">
        <authorList>
            <person name="Weinstock G."/>
            <person name="Sodergren E."/>
            <person name="Clifton S."/>
            <person name="Fulton L."/>
            <person name="Fulton B."/>
            <person name="Courtney L."/>
            <person name="Fronick C."/>
            <person name="Harrison M."/>
            <person name="Strong C."/>
            <person name="Farmer C."/>
            <person name="Delahaunty K."/>
            <person name="Markovic C."/>
            <person name="Hall O."/>
            <person name="Minx P."/>
            <person name="Tomlinson C."/>
            <person name="Mitreva M."/>
            <person name="Hou S."/>
            <person name="Chen J."/>
            <person name="Wollam A."/>
            <person name="Pepin K.H."/>
            <person name="Johnson M."/>
            <person name="Bhonagiri V."/>
            <person name="Zhang X."/>
            <person name="Suruliraj S."/>
            <person name="Warren W."/>
            <person name="Chinwalla A."/>
            <person name="Mardis E.R."/>
            <person name="Wilson R.K."/>
        </authorList>
    </citation>
    <scope>NUCLEOTIDE SEQUENCE [LARGE SCALE GENOMIC DNA]</scope>
    <source>
        <strain evidence="2 3">F0357</strain>
    </source>
</reference>
<evidence type="ECO:0000259" key="1">
    <source>
        <dbReference type="Pfam" id="PF14297"/>
    </source>
</evidence>
<dbReference type="HOGENOM" id="CLU_1976943_0_0_9"/>
<proteinExistence type="predicted"/>
<evidence type="ECO:0000313" key="2">
    <source>
        <dbReference type="EMBL" id="EHM37847.1"/>
    </source>
</evidence>
<dbReference type="PANTHER" id="PTHR39196">
    <property type="entry name" value="PRIMOSOME, DNAD SUBUNIT"/>
    <property type="match status" value="1"/>
</dbReference>
<evidence type="ECO:0000313" key="3">
    <source>
        <dbReference type="Proteomes" id="UP000005481"/>
    </source>
</evidence>
<dbReference type="Proteomes" id="UP000005481">
    <property type="component" value="Unassembled WGS sequence"/>
</dbReference>
<dbReference type="PANTHER" id="PTHR39196:SF1">
    <property type="entry name" value="PRIMOSOME, DNAD SUBUNIT"/>
    <property type="match status" value="1"/>
</dbReference>
<protein>
    <recommendedName>
        <fullName evidence="1">Lin1244/Lin1753-like N-terminal domain-containing protein</fullName>
    </recommendedName>
</protein>
<dbReference type="EMBL" id="AGCJ01000091">
    <property type="protein sequence ID" value="EHM37847.1"/>
    <property type="molecule type" value="Genomic_DNA"/>
</dbReference>
<gene>
    <name evidence="2" type="ORF">HMPREF0080_02031</name>
</gene>
<keyword evidence="3" id="KW-1185">Reference proteome</keyword>
<dbReference type="STRING" id="861450.HMPREF0080_02031"/>
<organism evidence="2 3">
    <name type="scientific">Anaeroglobus geminatus F0357</name>
    <dbReference type="NCBI Taxonomy" id="861450"/>
    <lineage>
        <taxon>Bacteria</taxon>
        <taxon>Bacillati</taxon>
        <taxon>Bacillota</taxon>
        <taxon>Negativicutes</taxon>
        <taxon>Veillonellales</taxon>
        <taxon>Veillonellaceae</taxon>
        <taxon>Anaeroglobus</taxon>
    </lineage>
</organism>
<dbReference type="OrthoDB" id="1047417at2"/>
<accession>G9YK22</accession>
<dbReference type="InterPro" id="IPR025400">
    <property type="entry name" value="Lin1244/Lin1753-like_N"/>
</dbReference>
<sequence length="126" mass="14593">MARPLKQGLDYFPLDTDFLQDIKVRRLIRACGSSAIPMLIGLLVNIYRGDGYYLRWDSDMTFLISDEVGISEGAEHRNSLTRQFKSGFSTRNFTRKKVSSHQPEFKDDSLKLRNVVSQFFTTILFF</sequence>
<dbReference type="Pfam" id="PF14297">
    <property type="entry name" value="Lin1244_N"/>
    <property type="match status" value="1"/>
</dbReference>
<dbReference type="AlphaFoldDB" id="G9YK22"/>